<dbReference type="GO" id="GO:0030789">
    <property type="term" value="F:precorrin-3B C17-methyltransferase activity"/>
    <property type="evidence" value="ECO:0007669"/>
    <property type="project" value="UniProtKB-EC"/>
</dbReference>
<dbReference type="InterPro" id="IPR002750">
    <property type="entry name" value="CobE/GbiG_C"/>
</dbReference>
<dbReference type="PATRIC" id="fig|388467.6.peg.3115"/>
<dbReference type="GO" id="GO:0009236">
    <property type="term" value="P:cobalamin biosynthetic process"/>
    <property type="evidence" value="ECO:0007669"/>
    <property type="project" value="InterPro"/>
</dbReference>
<gene>
    <name evidence="2" type="primary">cobJ</name>
    <name evidence="2" type="ORF">A19Y_3171</name>
</gene>
<dbReference type="Pfam" id="PF01890">
    <property type="entry name" value="CbiG_C"/>
    <property type="match status" value="1"/>
</dbReference>
<dbReference type="PANTHER" id="PTHR47036:SF1">
    <property type="entry name" value="COBALT-FACTOR III C(17)-METHYLTRANSFERASE-RELATED"/>
    <property type="match status" value="1"/>
</dbReference>
<dbReference type="Proteomes" id="UP000027395">
    <property type="component" value="Chromosome"/>
</dbReference>
<dbReference type="STRING" id="388467.A19Y_3171"/>
<accession>A0A073CJU8</accession>
<dbReference type="HOGENOM" id="CLU_087913_0_2_3"/>
<name>A0A073CJU8_PLAA1</name>
<dbReference type="EC" id="2.1.1.131" evidence="2"/>
<keyword evidence="2" id="KW-0489">Methyltransferase</keyword>
<feature type="domain" description="CobE/GbiG C-terminal" evidence="1">
    <location>
        <begin position="39"/>
        <end position="164"/>
    </location>
</feature>
<dbReference type="AlphaFoldDB" id="A0A073CJU8"/>
<keyword evidence="2" id="KW-0808">Transferase</keyword>
<dbReference type="eggNOG" id="COG2073">
    <property type="taxonomic scope" value="Bacteria"/>
</dbReference>
<dbReference type="PANTHER" id="PTHR47036">
    <property type="entry name" value="COBALT-FACTOR III C(17)-METHYLTRANSFERASE-RELATED"/>
    <property type="match status" value="1"/>
</dbReference>
<dbReference type="InterPro" id="IPR051810">
    <property type="entry name" value="Precorrin_MeTrfase"/>
</dbReference>
<dbReference type="EMBL" id="CM002803">
    <property type="protein sequence ID" value="KEI67988.1"/>
    <property type="molecule type" value="Genomic_DNA"/>
</dbReference>
<reference evidence="2 3" key="1">
    <citation type="journal article" date="2014" name="Appl. Environ. Microbiol.">
        <title>Elucidation of insertion elements encoded on plasmids and in vitro construction of shuttle vectors from the toxic cyanobacterium Planktothrix.</title>
        <authorList>
            <person name="Christiansen G."/>
            <person name="Goesmann A."/>
            <person name="Kurmayer R."/>
        </authorList>
    </citation>
    <scope>NUCLEOTIDE SEQUENCE [LARGE SCALE GENOMIC DNA]</scope>
    <source>
        <strain evidence="2 3">NIVA-CYA 126/8</strain>
    </source>
</reference>
<dbReference type="SUPFAM" id="SSF159664">
    <property type="entry name" value="CobE/GbiG C-terminal domain-like"/>
    <property type="match status" value="1"/>
</dbReference>
<keyword evidence="3" id="KW-1185">Reference proteome</keyword>
<evidence type="ECO:0000313" key="3">
    <source>
        <dbReference type="Proteomes" id="UP000027395"/>
    </source>
</evidence>
<sequence length="174" mass="19180">MSIINFSILIYYCYSMIFSQLQKMVRFDTPESQWFSKVLWVGVGCGRLTPRILIEMAIQQVLQQYNLGENAIIGIATLDIKGNEPGLVELCQAKNWPLRTFSSEVLRAVEVPNPSAGVGIVVGTMSVAEAAALEAAGVKTLLVSKQIYRVSTPESRQAVTVAIAQVQRKTPEEF</sequence>
<proteinExistence type="predicted"/>
<dbReference type="InterPro" id="IPR036518">
    <property type="entry name" value="CobE/GbiG_C_sf"/>
</dbReference>
<evidence type="ECO:0000259" key="1">
    <source>
        <dbReference type="Pfam" id="PF01890"/>
    </source>
</evidence>
<dbReference type="GO" id="GO:0032259">
    <property type="term" value="P:methylation"/>
    <property type="evidence" value="ECO:0007669"/>
    <property type="project" value="UniProtKB-KW"/>
</dbReference>
<protein>
    <submittedName>
        <fullName evidence="2">CobJ</fullName>
        <ecNumber evidence="2">2.1.1.131</ecNumber>
    </submittedName>
</protein>
<organism evidence="2 3">
    <name type="scientific">Planktothrix agardhii (strain NIVA-CYA 126/8)</name>
    <dbReference type="NCBI Taxonomy" id="388467"/>
    <lineage>
        <taxon>Bacteria</taxon>
        <taxon>Bacillati</taxon>
        <taxon>Cyanobacteriota</taxon>
        <taxon>Cyanophyceae</taxon>
        <taxon>Oscillatoriophycideae</taxon>
        <taxon>Oscillatoriales</taxon>
        <taxon>Microcoleaceae</taxon>
        <taxon>Planktothrix</taxon>
    </lineage>
</organism>
<dbReference type="Gene3D" id="3.30.420.180">
    <property type="entry name" value="CobE/GbiG C-terminal domain"/>
    <property type="match status" value="1"/>
</dbReference>
<evidence type="ECO:0000313" key="2">
    <source>
        <dbReference type="EMBL" id="KEI67988.1"/>
    </source>
</evidence>